<evidence type="ECO:0000259" key="16">
    <source>
        <dbReference type="PROSITE" id="PS50097"/>
    </source>
</evidence>
<evidence type="ECO:0000256" key="9">
    <source>
        <dbReference type="ARBA" id="ARBA00022525"/>
    </source>
</evidence>
<feature type="binding site" evidence="15">
    <location>
        <position position="655"/>
    </location>
    <ligand>
        <name>Mn(2+)</name>
        <dbReference type="ChEBI" id="CHEBI:29035"/>
    </ligand>
</feature>
<evidence type="ECO:0000256" key="7">
    <source>
        <dbReference type="ARBA" id="ARBA00011268"/>
    </source>
</evidence>
<dbReference type="Pfam" id="PF22486">
    <property type="entry name" value="MATH_2"/>
    <property type="match status" value="1"/>
</dbReference>
<dbReference type="InterPro" id="IPR000210">
    <property type="entry name" value="BTB/POZ_dom"/>
</dbReference>
<dbReference type="CDD" id="cd14736">
    <property type="entry name" value="BACK_AtBPM-like"/>
    <property type="match status" value="1"/>
</dbReference>
<dbReference type="InterPro" id="IPR002083">
    <property type="entry name" value="MATH/TRAF_dom"/>
</dbReference>
<dbReference type="Gene3D" id="3.30.710.10">
    <property type="entry name" value="Potassium Channel Kv1.1, Chain A"/>
    <property type="match status" value="1"/>
</dbReference>
<comment type="similarity">
    <text evidence="5">Belongs to the germin family.</text>
</comment>
<dbReference type="Gene3D" id="1.25.40.420">
    <property type="match status" value="1"/>
</dbReference>
<feature type="binding site" evidence="14">
    <location>
        <position position="606"/>
    </location>
    <ligand>
        <name>oxalate</name>
        <dbReference type="ChEBI" id="CHEBI:30623"/>
    </ligand>
</feature>
<evidence type="ECO:0000256" key="13">
    <source>
        <dbReference type="ARBA" id="ARBA00023211"/>
    </source>
</evidence>
<dbReference type="Pfam" id="PF00651">
    <property type="entry name" value="BTB"/>
    <property type="match status" value="1"/>
</dbReference>
<keyword evidence="12" id="KW-0325">Glycoprotein</keyword>
<dbReference type="GO" id="GO:0030145">
    <property type="term" value="F:manganese ion binding"/>
    <property type="evidence" value="ECO:0007669"/>
    <property type="project" value="InterPro"/>
</dbReference>
<dbReference type="InterPro" id="IPR001929">
    <property type="entry name" value="Germin"/>
</dbReference>
<dbReference type="InterPro" id="IPR011051">
    <property type="entry name" value="RmlC_Cupin_sf"/>
</dbReference>
<dbReference type="GO" id="GO:0048046">
    <property type="term" value="C:apoplast"/>
    <property type="evidence" value="ECO:0007669"/>
    <property type="project" value="UniProtKB-SubCell"/>
</dbReference>
<feature type="binding site" evidence="15">
    <location>
        <position position="616"/>
    </location>
    <ligand>
        <name>Mn(2+)</name>
        <dbReference type="ChEBI" id="CHEBI:29035"/>
    </ligand>
</feature>
<comment type="pathway">
    <text evidence="4">Protein modification; protein ubiquitination.</text>
</comment>
<dbReference type="PROSITE" id="PS50144">
    <property type="entry name" value="MATH"/>
    <property type="match status" value="1"/>
</dbReference>
<dbReference type="Proteomes" id="UP000657918">
    <property type="component" value="Chromosome 4"/>
</dbReference>
<feature type="binding site" evidence="15">
    <location>
        <position position="611"/>
    </location>
    <ligand>
        <name>Mn(2+)</name>
        <dbReference type="ChEBI" id="CHEBI:29035"/>
    </ligand>
</feature>
<dbReference type="SMART" id="SM00225">
    <property type="entry name" value="BTB"/>
    <property type="match status" value="1"/>
</dbReference>
<dbReference type="SUPFAM" id="SSF54695">
    <property type="entry name" value="POZ domain"/>
    <property type="match status" value="1"/>
</dbReference>
<dbReference type="InterPro" id="IPR011333">
    <property type="entry name" value="SKP1/BTB/POZ_sf"/>
</dbReference>
<feature type="domain" description="BTB" evidence="16">
    <location>
        <begin position="191"/>
        <end position="245"/>
    </location>
</feature>
<comment type="subcellular location">
    <subcellularLocation>
        <location evidence="3">Secreted</location>
        <location evidence="3">Extracellular space</location>
        <location evidence="3">Apoplast</location>
    </subcellularLocation>
</comment>
<dbReference type="GO" id="GO:0016567">
    <property type="term" value="P:protein ubiquitination"/>
    <property type="evidence" value="ECO:0007669"/>
    <property type="project" value="InterPro"/>
</dbReference>
<feature type="binding site" evidence="14">
    <location>
        <position position="611"/>
    </location>
    <ligand>
        <name>oxalate</name>
        <dbReference type="ChEBI" id="CHEBI:30623"/>
    </ligand>
</feature>
<evidence type="ECO:0000256" key="10">
    <source>
        <dbReference type="ARBA" id="ARBA00022723"/>
    </source>
</evidence>
<feature type="binding site" evidence="15">
    <location>
        <position position="609"/>
    </location>
    <ligand>
        <name>Mn(2+)</name>
        <dbReference type="ChEBI" id="CHEBI:29035"/>
    </ligand>
</feature>
<proteinExistence type="inferred from homology"/>
<dbReference type="Pfam" id="PF00190">
    <property type="entry name" value="Cupin_1"/>
    <property type="match status" value="1"/>
</dbReference>
<name>A0A835K5L9_9ROSI</name>
<evidence type="ECO:0000256" key="15">
    <source>
        <dbReference type="PIRSR" id="PIRSR601929-2"/>
    </source>
</evidence>
<protein>
    <recommendedName>
        <fullName evidence="20">BTB/POZ and MATH domain-containing protein 4</fullName>
    </recommendedName>
</protein>
<keyword evidence="9" id="KW-0964">Secreted</keyword>
<dbReference type="CDD" id="cd00121">
    <property type="entry name" value="MATH"/>
    <property type="match status" value="1"/>
</dbReference>
<dbReference type="CDD" id="cd02241">
    <property type="entry name" value="cupin_OxOx"/>
    <property type="match status" value="1"/>
</dbReference>
<dbReference type="InterPro" id="IPR034090">
    <property type="entry name" value="BPM_C"/>
</dbReference>
<evidence type="ECO:0000256" key="14">
    <source>
        <dbReference type="PIRSR" id="PIRSR601929-1"/>
    </source>
</evidence>
<comment type="function">
    <text evidence="1">May act as a substrate-specific adapter of an E3 ubiquitin-protein ligase complex (CUL3-RBX1-BTB) which mediates the ubiquitination and subsequent proteasomal degradation of target proteins.</text>
</comment>
<keyword evidence="8" id="KW-0052">Apoplast</keyword>
<dbReference type="FunFam" id="2.60.210.10:FF:000012">
    <property type="entry name" value="BTB/POZ and MATH domain-containing protein 4"/>
    <property type="match status" value="1"/>
</dbReference>
<evidence type="ECO:0000256" key="6">
    <source>
        <dbReference type="ARBA" id="ARBA00010846"/>
    </source>
</evidence>
<evidence type="ECO:0000256" key="8">
    <source>
        <dbReference type="ARBA" id="ARBA00022523"/>
    </source>
</evidence>
<keyword evidence="10 14" id="KW-0479">Metal-binding</keyword>
<evidence type="ECO:0000256" key="12">
    <source>
        <dbReference type="ARBA" id="ARBA00023180"/>
    </source>
</evidence>
<dbReference type="InterPro" id="IPR056423">
    <property type="entry name" value="BACK_BPM_SPOP"/>
</dbReference>
<feature type="domain" description="MATH" evidence="17">
    <location>
        <begin position="21"/>
        <end position="155"/>
    </location>
</feature>
<gene>
    <name evidence="18" type="ORF">SADUNF_Sadunf04G0140400</name>
</gene>
<keyword evidence="13 14" id="KW-0464">Manganese</keyword>
<keyword evidence="11" id="KW-0732">Signal</keyword>
<dbReference type="GO" id="GO:0071472">
    <property type="term" value="P:cellular response to salt stress"/>
    <property type="evidence" value="ECO:0007669"/>
    <property type="project" value="UniProtKB-ARBA"/>
</dbReference>
<dbReference type="PANTHER" id="PTHR26379:SF229">
    <property type="entry name" value="BTB_POZ AND MATH DOMAIN-CONTAINING PROTEIN 5-RELATED"/>
    <property type="match status" value="1"/>
</dbReference>
<dbReference type="InterPro" id="IPR006045">
    <property type="entry name" value="Cupin_1"/>
</dbReference>
<evidence type="ECO:0000313" key="19">
    <source>
        <dbReference type="Proteomes" id="UP000657918"/>
    </source>
</evidence>
<dbReference type="InterPro" id="IPR008974">
    <property type="entry name" value="TRAF-like"/>
</dbReference>
<evidence type="ECO:0000256" key="3">
    <source>
        <dbReference type="ARBA" id="ARBA00004271"/>
    </source>
</evidence>
<evidence type="ECO:0000256" key="4">
    <source>
        <dbReference type="ARBA" id="ARBA00004906"/>
    </source>
</evidence>
<evidence type="ECO:0000259" key="17">
    <source>
        <dbReference type="PROSITE" id="PS50144"/>
    </source>
</evidence>
<dbReference type="OrthoDB" id="6359816at2759"/>
<accession>A0A835K5L9</accession>
<comment type="function">
    <text evidence="2">May play a role in plant defense. Probably has no oxalate oxidase activity even if the active site is conserved.</text>
</comment>
<evidence type="ECO:0008006" key="20">
    <source>
        <dbReference type="Google" id="ProtNLM"/>
    </source>
</evidence>
<dbReference type="InterPro" id="IPR014710">
    <property type="entry name" value="RmlC-like_jellyroll"/>
</dbReference>
<comment type="similarity">
    <text evidence="6">Belongs to the Tdpoz family.</text>
</comment>
<dbReference type="EMBL" id="JADGMS010000004">
    <property type="protein sequence ID" value="KAF9684647.1"/>
    <property type="molecule type" value="Genomic_DNA"/>
</dbReference>
<dbReference type="Gene3D" id="2.60.120.10">
    <property type="entry name" value="Jelly Rolls"/>
    <property type="match status" value="1"/>
</dbReference>
<dbReference type="Gene3D" id="2.60.210.10">
    <property type="entry name" value="Apoptosis, Tumor Necrosis Factor Receptor Associated Protein 2, Chain A"/>
    <property type="match status" value="1"/>
</dbReference>
<evidence type="ECO:0000256" key="11">
    <source>
        <dbReference type="ARBA" id="ARBA00022729"/>
    </source>
</evidence>
<dbReference type="AlphaFoldDB" id="A0A835K5L9"/>
<evidence type="ECO:0000256" key="2">
    <source>
        <dbReference type="ARBA" id="ARBA00003629"/>
    </source>
</evidence>
<dbReference type="SUPFAM" id="SSF51182">
    <property type="entry name" value="RmlC-like cupins"/>
    <property type="match status" value="1"/>
</dbReference>
<evidence type="ECO:0000256" key="5">
    <source>
        <dbReference type="ARBA" id="ARBA00007456"/>
    </source>
</evidence>
<sequence>MTEPNPMVSPTSSRSVTDTVNGSHKFVIQGYSLAKGMGVGKHIASDNFTVGGYQWAIYFYPDGKNPEDSSAHVSVFIALASEGTDVRALFGLTLVDQSGKGKHKVHSHFDRSLESGPYTLKYRGSMWGYKRFFRRAMLESSDYLKDDCLKINCTVGVVVSATDSSQLNSIQVPKSDIGAHFGMMLDNMEGSDVIFNVAGEKFHAHKLVLSARSPFFRSKFYDGIGNDEKEIVISDLEPKALLHFVYRDTLTEDVNMVTSSSSLVSISETLTTKLLAAGDRYGLDRLKLMCGSHLCKDISVDSVASILTLADCHHATELKAVCLKFAAENLAAVMLSDSFNYLKENCPLLQSELLKTVAGCEEDCSSGGGKSQSVWAQLSDGGDTDGRRVWNMACLIFLFPGSMLTNSSFFDNVHSALVHSLCQKMPDLMRRGLLVNHALGVVADDESCVTEESSVNIDDGLSDTARKPAASNLAFLKSFLSHAMPFSSSTNKTRNIQELYLDLHMNISIMASASSTFKLLSLLAALFAVAKMAIAGDPDIISDFIVPLNVTTVDGAFFTFSGMRALVGAQPPSSFKVSKVSAAEFPPLSGQSVSYAVLQFPAGTTNPPHTHPRSAELLFLVDGSLQVGFVDTTNKLFTQTLQAGDMFIFPKGLVHFQYNADAQNQALAISAFGSASAGTVSLPNTLFTTSIDDNILAKAFKTDIATIQALKAGLAPKP</sequence>
<feature type="binding site" evidence="14">
    <location>
        <position position="616"/>
    </location>
    <ligand>
        <name>oxalate</name>
        <dbReference type="ChEBI" id="CHEBI:30623"/>
    </ligand>
</feature>
<evidence type="ECO:0000313" key="18">
    <source>
        <dbReference type="EMBL" id="KAF9684647.1"/>
    </source>
</evidence>
<dbReference type="FunFam" id="2.60.120.10:FF:000098">
    <property type="entry name" value="Germin-like protein 9-3"/>
    <property type="match status" value="1"/>
</dbReference>
<dbReference type="PRINTS" id="PR00325">
    <property type="entry name" value="GERMIN"/>
</dbReference>
<dbReference type="SUPFAM" id="SSF49599">
    <property type="entry name" value="TRAF domain-like"/>
    <property type="match status" value="1"/>
</dbReference>
<comment type="caution">
    <text evidence="18">The sequence shown here is derived from an EMBL/GenBank/DDBJ whole genome shotgun (WGS) entry which is preliminary data.</text>
</comment>
<organism evidence="18 19">
    <name type="scientific">Salix dunnii</name>
    <dbReference type="NCBI Taxonomy" id="1413687"/>
    <lineage>
        <taxon>Eukaryota</taxon>
        <taxon>Viridiplantae</taxon>
        <taxon>Streptophyta</taxon>
        <taxon>Embryophyta</taxon>
        <taxon>Tracheophyta</taxon>
        <taxon>Spermatophyta</taxon>
        <taxon>Magnoliopsida</taxon>
        <taxon>eudicotyledons</taxon>
        <taxon>Gunneridae</taxon>
        <taxon>Pentapetalae</taxon>
        <taxon>rosids</taxon>
        <taxon>fabids</taxon>
        <taxon>Malpighiales</taxon>
        <taxon>Salicaceae</taxon>
        <taxon>Saliceae</taxon>
        <taxon>Salix</taxon>
    </lineage>
</organism>
<evidence type="ECO:0000256" key="1">
    <source>
        <dbReference type="ARBA" id="ARBA00002668"/>
    </source>
</evidence>
<comment type="subunit">
    <text evidence="7">Oligomer (believed to be a pentamer but probably hexamer).</text>
</comment>
<dbReference type="Pfam" id="PF24570">
    <property type="entry name" value="BACK_BPM_SPOP"/>
    <property type="match status" value="1"/>
</dbReference>
<dbReference type="SMART" id="SM00061">
    <property type="entry name" value="MATH"/>
    <property type="match status" value="1"/>
</dbReference>
<reference evidence="18 19" key="1">
    <citation type="submission" date="2020-10" db="EMBL/GenBank/DDBJ databases">
        <title>Plant Genome Project.</title>
        <authorList>
            <person name="Zhang R.-G."/>
        </authorList>
    </citation>
    <scope>NUCLEOTIDE SEQUENCE [LARGE SCALE GENOMIC DNA]</scope>
    <source>
        <strain evidence="18">FAFU-HL-1</strain>
        <tissue evidence="18">Leaf</tissue>
    </source>
</reference>
<keyword evidence="19" id="KW-1185">Reference proteome</keyword>
<dbReference type="PROSITE" id="PS50097">
    <property type="entry name" value="BTB"/>
    <property type="match status" value="1"/>
</dbReference>
<dbReference type="CDD" id="cd18280">
    <property type="entry name" value="BTB_POZ_BPM_plant"/>
    <property type="match status" value="1"/>
</dbReference>
<dbReference type="InterPro" id="IPR045005">
    <property type="entry name" value="BPM1-6"/>
</dbReference>
<dbReference type="SMART" id="SM00835">
    <property type="entry name" value="Cupin_1"/>
    <property type="match status" value="1"/>
</dbReference>
<dbReference type="PANTHER" id="PTHR26379">
    <property type="entry name" value="BTB/POZ AND MATH DOMAIN-CONTAINING PROTEIN 1"/>
    <property type="match status" value="1"/>
</dbReference>